<evidence type="ECO:0000313" key="2">
    <source>
        <dbReference type="EMBL" id="CAG8654187.1"/>
    </source>
</evidence>
<organism evidence="2 3">
    <name type="scientific">Paraglomus occultum</name>
    <dbReference type="NCBI Taxonomy" id="144539"/>
    <lineage>
        <taxon>Eukaryota</taxon>
        <taxon>Fungi</taxon>
        <taxon>Fungi incertae sedis</taxon>
        <taxon>Mucoromycota</taxon>
        <taxon>Glomeromycotina</taxon>
        <taxon>Glomeromycetes</taxon>
        <taxon>Paraglomerales</taxon>
        <taxon>Paraglomeraceae</taxon>
        <taxon>Paraglomus</taxon>
    </lineage>
</organism>
<comment type="caution">
    <text evidence="2">The sequence shown here is derived from an EMBL/GenBank/DDBJ whole genome shotgun (WGS) entry which is preliminary data.</text>
</comment>
<evidence type="ECO:0000313" key="3">
    <source>
        <dbReference type="Proteomes" id="UP000789572"/>
    </source>
</evidence>
<sequence length="47" mass="5743">KVIAKLLDVPERADWRACVTNEEREREDTNRFREVFSKYDPIEYLKI</sequence>
<feature type="domain" description="Cwf19-like protein C-terminal" evidence="1">
    <location>
        <begin position="1"/>
        <end position="40"/>
    </location>
</feature>
<evidence type="ECO:0000259" key="1">
    <source>
        <dbReference type="Pfam" id="PF04676"/>
    </source>
</evidence>
<reference evidence="2" key="1">
    <citation type="submission" date="2021-06" db="EMBL/GenBank/DDBJ databases">
        <authorList>
            <person name="Kallberg Y."/>
            <person name="Tangrot J."/>
            <person name="Rosling A."/>
        </authorList>
    </citation>
    <scope>NUCLEOTIDE SEQUENCE</scope>
    <source>
        <strain evidence="2">IA702</strain>
    </source>
</reference>
<name>A0A9N9DZQ3_9GLOM</name>
<protein>
    <submittedName>
        <fullName evidence="2">10903_t:CDS:1</fullName>
    </submittedName>
</protein>
<feature type="non-terminal residue" evidence="2">
    <location>
        <position position="1"/>
    </location>
</feature>
<dbReference type="InterPro" id="IPR006767">
    <property type="entry name" value="Cwf19-like_C_dom-2"/>
</dbReference>
<dbReference type="Pfam" id="PF04676">
    <property type="entry name" value="CwfJ_C_2"/>
    <property type="match status" value="1"/>
</dbReference>
<dbReference type="Proteomes" id="UP000789572">
    <property type="component" value="Unassembled WGS sequence"/>
</dbReference>
<accession>A0A9N9DZQ3</accession>
<gene>
    <name evidence="2" type="ORF">POCULU_LOCUS10111</name>
</gene>
<proteinExistence type="predicted"/>
<keyword evidence="3" id="KW-1185">Reference proteome</keyword>
<dbReference type="AlphaFoldDB" id="A0A9N9DZQ3"/>
<dbReference type="EMBL" id="CAJVPJ010004641">
    <property type="protein sequence ID" value="CAG8654187.1"/>
    <property type="molecule type" value="Genomic_DNA"/>
</dbReference>